<dbReference type="InterPro" id="IPR039420">
    <property type="entry name" value="WalR-like"/>
</dbReference>
<dbReference type="PROSITE" id="PS50043">
    <property type="entry name" value="HTH_LUXR_2"/>
    <property type="match status" value="1"/>
</dbReference>
<name>A0A382FG39_9ZZZZ</name>
<dbReference type="SMART" id="SM00421">
    <property type="entry name" value="HTH_LUXR"/>
    <property type="match status" value="1"/>
</dbReference>
<dbReference type="AlphaFoldDB" id="A0A382FG39"/>
<dbReference type="Gene3D" id="3.40.50.2300">
    <property type="match status" value="1"/>
</dbReference>
<dbReference type="InterPro" id="IPR000792">
    <property type="entry name" value="Tscrpt_reg_LuxR_C"/>
</dbReference>
<dbReference type="GO" id="GO:0003677">
    <property type="term" value="F:DNA binding"/>
    <property type="evidence" value="ECO:0007669"/>
    <property type="project" value="UniProtKB-KW"/>
</dbReference>
<accession>A0A382FG39</accession>
<dbReference type="InterPro" id="IPR011006">
    <property type="entry name" value="CheY-like_superfamily"/>
</dbReference>
<dbReference type="SUPFAM" id="SSF46894">
    <property type="entry name" value="C-terminal effector domain of the bipartite response regulators"/>
    <property type="match status" value="1"/>
</dbReference>
<evidence type="ECO:0000259" key="2">
    <source>
        <dbReference type="PROSITE" id="PS50043"/>
    </source>
</evidence>
<protein>
    <recommendedName>
        <fullName evidence="2">HTH luxR-type domain-containing protein</fullName>
    </recommendedName>
</protein>
<dbReference type="PRINTS" id="PR00038">
    <property type="entry name" value="HTHLUXR"/>
</dbReference>
<dbReference type="PANTHER" id="PTHR43214">
    <property type="entry name" value="TWO-COMPONENT RESPONSE REGULATOR"/>
    <property type="match status" value="1"/>
</dbReference>
<keyword evidence="1" id="KW-0238">DNA-binding</keyword>
<dbReference type="SUPFAM" id="SSF52172">
    <property type="entry name" value="CheY-like"/>
    <property type="match status" value="1"/>
</dbReference>
<gene>
    <name evidence="3" type="ORF">METZ01_LOCUS213941</name>
</gene>
<feature type="domain" description="HTH luxR-type" evidence="2">
    <location>
        <begin position="374"/>
        <end position="432"/>
    </location>
</feature>
<reference evidence="3" key="1">
    <citation type="submission" date="2018-05" db="EMBL/GenBank/DDBJ databases">
        <authorList>
            <person name="Lanie J.A."/>
            <person name="Ng W.-L."/>
            <person name="Kazmierczak K.M."/>
            <person name="Andrzejewski T.M."/>
            <person name="Davidsen T.M."/>
            <person name="Wayne K.J."/>
            <person name="Tettelin H."/>
            <person name="Glass J.I."/>
            <person name="Rusch D."/>
            <person name="Podicherti R."/>
            <person name="Tsui H.-C.T."/>
            <person name="Winkler M.E."/>
        </authorList>
    </citation>
    <scope>NUCLEOTIDE SEQUENCE</scope>
</reference>
<dbReference type="GO" id="GO:0006355">
    <property type="term" value="P:regulation of DNA-templated transcription"/>
    <property type="evidence" value="ECO:0007669"/>
    <property type="project" value="InterPro"/>
</dbReference>
<dbReference type="CDD" id="cd06170">
    <property type="entry name" value="LuxR_C_like"/>
    <property type="match status" value="1"/>
</dbReference>
<evidence type="ECO:0000313" key="3">
    <source>
        <dbReference type="EMBL" id="SVB61087.1"/>
    </source>
</evidence>
<dbReference type="Pfam" id="PF00196">
    <property type="entry name" value="GerE"/>
    <property type="match status" value="1"/>
</dbReference>
<sequence>MSKQVAAGWVGTGKAAADQRMELAYWRTRVFRNSYVRAGKLHRVRGWSAKIQYHGVRRTLSLGAVDQDVAAAKAASLFAKIQQHGWPALGQREGSIRPSVVAAPDEADPRESLDYWRLRLVERKYPATSDAKPELSCRIEHDGTGCYFPLGTLNEAQAAERALRIFNCVIGEGWETAVARHRCELTMALFWFGSPLCCTYTTIHTRPGGARRLANRDEVAPTLVNVFVVEPDATVAATLRELTSQAPGFDCRGAFADIGSLRELGQADEPGLLLVNRGLPGFSGEELDVCFKQRFRGCPVVPFLTFEDSEQLFNSTAGSRYGYYLHRTPPGHVLHLLEEKSAAKRKLRLDTATISRRVRQYFKKQVDYLVGEPGEDTLPHLTPREHQVMTHLCRGALDKEIAEWLSISSWTVHNHLKNIYEKLGVQNRTEAV</sequence>
<proteinExistence type="predicted"/>
<dbReference type="EMBL" id="UINC01049380">
    <property type="protein sequence ID" value="SVB61087.1"/>
    <property type="molecule type" value="Genomic_DNA"/>
</dbReference>
<organism evidence="3">
    <name type="scientific">marine metagenome</name>
    <dbReference type="NCBI Taxonomy" id="408172"/>
    <lineage>
        <taxon>unclassified sequences</taxon>
        <taxon>metagenomes</taxon>
        <taxon>ecological metagenomes</taxon>
    </lineage>
</organism>
<dbReference type="InterPro" id="IPR016032">
    <property type="entry name" value="Sig_transdc_resp-reg_C-effctor"/>
</dbReference>
<feature type="non-terminal residue" evidence="3">
    <location>
        <position position="432"/>
    </location>
</feature>
<dbReference type="PANTHER" id="PTHR43214:SF44">
    <property type="entry name" value="TWO-COMPONENT RESPONSE REGULATOR"/>
    <property type="match status" value="1"/>
</dbReference>
<evidence type="ECO:0000256" key="1">
    <source>
        <dbReference type="ARBA" id="ARBA00023125"/>
    </source>
</evidence>